<dbReference type="EMBL" id="VHSH01000007">
    <property type="protein sequence ID" value="TQV77845.1"/>
    <property type="molecule type" value="Genomic_DNA"/>
</dbReference>
<organism evidence="2 3">
    <name type="scientific">Denitrobaculum tricleocarpae</name>
    <dbReference type="NCBI Taxonomy" id="2591009"/>
    <lineage>
        <taxon>Bacteria</taxon>
        <taxon>Pseudomonadati</taxon>
        <taxon>Pseudomonadota</taxon>
        <taxon>Alphaproteobacteria</taxon>
        <taxon>Rhodospirillales</taxon>
        <taxon>Rhodospirillaceae</taxon>
        <taxon>Denitrobaculum</taxon>
    </lineage>
</organism>
<proteinExistence type="predicted"/>
<dbReference type="Proteomes" id="UP000315252">
    <property type="component" value="Unassembled WGS sequence"/>
</dbReference>
<dbReference type="AlphaFoldDB" id="A0A545TKU4"/>
<comment type="caution">
    <text evidence="2">The sequence shown here is derived from an EMBL/GenBank/DDBJ whole genome shotgun (WGS) entry which is preliminary data.</text>
</comment>
<reference evidence="2 3" key="1">
    <citation type="submission" date="2019-06" db="EMBL/GenBank/DDBJ databases">
        <title>Whole genome sequence for Rhodospirillaceae sp. R148.</title>
        <authorList>
            <person name="Wang G."/>
        </authorList>
    </citation>
    <scope>NUCLEOTIDE SEQUENCE [LARGE SCALE GENOMIC DNA]</scope>
    <source>
        <strain evidence="2 3">R148</strain>
    </source>
</reference>
<gene>
    <name evidence="2" type="ORF">FKG95_20035</name>
</gene>
<accession>A0A545TKU4</accession>
<feature type="transmembrane region" description="Helical" evidence="1">
    <location>
        <begin position="58"/>
        <end position="81"/>
    </location>
</feature>
<name>A0A545TKU4_9PROT</name>
<dbReference type="RefSeq" id="WP_142898188.1">
    <property type="nucleotide sequence ID" value="NZ_ML660058.1"/>
</dbReference>
<protein>
    <submittedName>
        <fullName evidence="2">Uncharacterized protein</fullName>
    </submittedName>
</protein>
<keyword evidence="1" id="KW-1133">Transmembrane helix</keyword>
<evidence type="ECO:0000313" key="3">
    <source>
        <dbReference type="Proteomes" id="UP000315252"/>
    </source>
</evidence>
<sequence>MTGTSSGTNLFILFVYTAAFGYLFKLYAFRSVRIALEASGNHFRFEELYAPGNRGNSLLAVVSFVAFWLPVVLLVADPAYLRLFVGK</sequence>
<feature type="transmembrane region" description="Helical" evidence="1">
    <location>
        <begin position="6"/>
        <end position="24"/>
    </location>
</feature>
<keyword evidence="3" id="KW-1185">Reference proteome</keyword>
<keyword evidence="1" id="KW-0812">Transmembrane</keyword>
<keyword evidence="1" id="KW-0472">Membrane</keyword>
<evidence type="ECO:0000313" key="2">
    <source>
        <dbReference type="EMBL" id="TQV77845.1"/>
    </source>
</evidence>
<evidence type="ECO:0000256" key="1">
    <source>
        <dbReference type="SAM" id="Phobius"/>
    </source>
</evidence>